<dbReference type="AlphaFoldDB" id="A0A2U1CVB0"/>
<comment type="caution">
    <text evidence="2">The sequence shown here is derived from an EMBL/GenBank/DDBJ whole genome shotgun (WGS) entry which is preliminary data.</text>
</comment>
<evidence type="ECO:0000259" key="1">
    <source>
        <dbReference type="Pfam" id="PF12262"/>
    </source>
</evidence>
<dbReference type="InterPro" id="IPR018247">
    <property type="entry name" value="EF_Hand_1_Ca_BS"/>
</dbReference>
<dbReference type="PROSITE" id="PS51257">
    <property type="entry name" value="PROKAR_LIPOPROTEIN"/>
    <property type="match status" value="1"/>
</dbReference>
<reference evidence="2 3" key="1">
    <citation type="submission" date="2018-04" db="EMBL/GenBank/DDBJ databases">
        <title>Genomic Encyclopedia of Type Strains, Phase IV (KMG-IV): sequencing the most valuable type-strain genomes for metagenomic binning, comparative biology and taxonomic classification.</title>
        <authorList>
            <person name="Goeker M."/>
        </authorList>
    </citation>
    <scope>NUCLEOTIDE SEQUENCE [LARGE SCALE GENOMIC DNA]</scope>
    <source>
        <strain evidence="2 3">DSM 28688</strain>
    </source>
</reference>
<gene>
    <name evidence="2" type="ORF">C8D92_107191</name>
</gene>
<dbReference type="InterPro" id="IPR025920">
    <property type="entry name" value="Lipase_bact_N"/>
</dbReference>
<evidence type="ECO:0000313" key="3">
    <source>
        <dbReference type="Proteomes" id="UP000245887"/>
    </source>
</evidence>
<dbReference type="OrthoDB" id="5477453at2"/>
<dbReference type="Proteomes" id="UP000245887">
    <property type="component" value="Unassembled WGS sequence"/>
</dbReference>
<dbReference type="EMBL" id="QEKQ01000007">
    <property type="protein sequence ID" value="PVY75468.1"/>
    <property type="molecule type" value="Genomic_DNA"/>
</dbReference>
<dbReference type="InterPro" id="IPR029058">
    <property type="entry name" value="AB_hydrolase_fold"/>
</dbReference>
<dbReference type="PROSITE" id="PS00018">
    <property type="entry name" value="EF_HAND_1"/>
    <property type="match status" value="1"/>
</dbReference>
<name>A0A2U1CVB0_9GAMM</name>
<organism evidence="2 3">
    <name type="scientific">Tamilnaduibacter salinus</name>
    <dbReference type="NCBI Taxonomy" id="1484056"/>
    <lineage>
        <taxon>Bacteria</taxon>
        <taxon>Pseudomonadati</taxon>
        <taxon>Pseudomonadota</taxon>
        <taxon>Gammaproteobacteria</taxon>
        <taxon>Pseudomonadales</taxon>
        <taxon>Marinobacteraceae</taxon>
        <taxon>Tamilnaduibacter</taxon>
    </lineage>
</organism>
<dbReference type="Gene3D" id="3.40.50.1820">
    <property type="entry name" value="alpha/beta hydrolase"/>
    <property type="match status" value="1"/>
</dbReference>
<evidence type="ECO:0000313" key="2">
    <source>
        <dbReference type="EMBL" id="PVY75468.1"/>
    </source>
</evidence>
<sequence>MYKKTLLSLAVASSVGLTGCLDDSSVGGNANPDYKIENENFSGKTWPLFNPATSEVPLPNDFIFDSEAGDGTFAVADTQPPVTTALNSLSGASTVAPAVIQFNGQIDADTVVLGETIFVVAVNYASGDPVQALSLGAPPSDGTALTDTEIRPDVENLDGQSAIRLLPLKPLDPRQRYVVGITKGVKDVNGEPIVASPSYSSLTNPDEALVSDALAPIRGLINGFWEPKLAETTGTNPNDFAMTYSFTTSNDEKVLEYIAEPGIWFADQLETFVGVSTSRQVTGAARFLGGDELTVDGGWDINGDGSVTAADFDVNEDGNLTAVDFDFDGNGELGYADINLAIQGDQQKGIPGAFPSFPSAGLKASLSPIFDNPPNGDPKGCAGLTNVAAMKCAGNALASQFEGLLPDISDGGISFDSAKEVGKVSLAASTVLQKLTANQDTPMPSGVVAAQGSIELPYYLGTSKSKVQSVNWEADAGLAAGLNAAFEPLGLSIPQADPSVSKAVNYIFPFPKERQVVDAPVLALYPDTGTIKGVVMYQHGITTDRSAALTFGTALAGYGYAVIAIDQPLHGVTPFSTDDQEATAVQLLVSGGVAKEAAQQLAPAVVAGDQQTVATAIEANTDQNQTEANATAAALISTVSRAGSTVPGLANSGNERHFNLFANAQGQIQSMTFDTSNAVGAGESGSLYINLNNFLAARDNNRQSALDQMTLRASLEGLELPAAGMGSTLETLDTDFASDGTPPEHSVFFAGHSLGTITGTPYISSVNQNSLNIAADASGNPTGSALPIASVNNDIAAASMLTPGGGVVRLLENSPTFAPQILLGLQQNGIEQGSASFETFMNVFQHAIDSADPVNFTDNSGLRTTTQLLSMVEGDSVIPNAADADVWGDGNGPLNRTVPADESAAPVPVTVNSFPAPLAGSLPLTQAFGTGITDGQNSPLFSTYSSGSHSTPVSASPASVFVQMVLETDATFNPQN</sequence>
<proteinExistence type="predicted"/>
<accession>A0A2U1CVB0</accession>
<dbReference type="Pfam" id="PF12262">
    <property type="entry name" value="Lipase_bact_N"/>
    <property type="match status" value="1"/>
</dbReference>
<dbReference type="RefSeq" id="WP_116919469.1">
    <property type="nucleotide sequence ID" value="NZ_QEKQ01000007.1"/>
</dbReference>
<dbReference type="SUPFAM" id="SSF53474">
    <property type="entry name" value="alpha/beta-Hydrolases"/>
    <property type="match status" value="1"/>
</dbReference>
<protein>
    <submittedName>
        <fullName evidence="2">Virulence factor lipase-like protein</fullName>
    </submittedName>
</protein>
<feature type="domain" description="Bacterial virulence factor lipase N-terminal" evidence="1">
    <location>
        <begin position="64"/>
        <end position="250"/>
    </location>
</feature>